<dbReference type="RefSeq" id="WP_171200358.1">
    <property type="nucleotide sequence ID" value="NZ_JABEND010000007.1"/>
</dbReference>
<accession>A0A849AIP2</accession>
<comment type="caution">
    <text evidence="2">The sequence shown here is derived from an EMBL/GenBank/DDBJ whole genome shotgun (WGS) entry which is preliminary data.</text>
</comment>
<sequence length="229" mass="23805">MTSALATPGSTPDTAGAKTPAAGVTAPSAGIPRPVHRHPRPALRLVPVPDAEPPFDDECTPALRLRALRSAPLRRATGQPKLTETGDDATDLTGPRRAGTPIAPLIQDAVPEMSQAGDVGVQHTATSGLPPAGRVSSVLARALIEALAGTRPVAHLRIHCTPTVYAGLEKQPRISGGRALRLQSAHVCHPADGVAEVAAVFRLGERARAMAFRLAGMDGRWRITALQVG</sequence>
<dbReference type="EMBL" id="JABEND010000007">
    <property type="protein sequence ID" value="NNG36672.1"/>
    <property type="molecule type" value="Genomic_DNA"/>
</dbReference>
<feature type="region of interest" description="Disordered" evidence="1">
    <location>
        <begin position="70"/>
        <end position="100"/>
    </location>
</feature>
<feature type="compositionally biased region" description="Polar residues" evidence="1">
    <location>
        <begin position="1"/>
        <end position="13"/>
    </location>
</feature>
<evidence type="ECO:0000313" key="3">
    <source>
        <dbReference type="Proteomes" id="UP000562984"/>
    </source>
</evidence>
<dbReference type="Proteomes" id="UP000562984">
    <property type="component" value="Unassembled WGS sequence"/>
</dbReference>
<gene>
    <name evidence="2" type="ORF">HKD39_13320</name>
</gene>
<keyword evidence="3" id="KW-1185">Reference proteome</keyword>
<dbReference type="Pfam" id="PF20060">
    <property type="entry name" value="DUF6459"/>
    <property type="match status" value="1"/>
</dbReference>
<proteinExistence type="predicted"/>
<protein>
    <submittedName>
        <fullName evidence="2">Uncharacterized protein</fullName>
    </submittedName>
</protein>
<evidence type="ECO:0000256" key="1">
    <source>
        <dbReference type="SAM" id="MobiDB-lite"/>
    </source>
</evidence>
<dbReference type="InterPro" id="IPR045596">
    <property type="entry name" value="DUF6459"/>
</dbReference>
<feature type="region of interest" description="Disordered" evidence="1">
    <location>
        <begin position="1"/>
        <end position="39"/>
    </location>
</feature>
<dbReference type="AlphaFoldDB" id="A0A849AIP2"/>
<reference evidence="2 3" key="1">
    <citation type="submission" date="2020-05" db="EMBL/GenBank/DDBJ databases">
        <title>Nakamurella sp. DB0629 isolated from air conditioner.</title>
        <authorList>
            <person name="Kim D.H."/>
            <person name="Kim D.-U."/>
        </authorList>
    </citation>
    <scope>NUCLEOTIDE SEQUENCE [LARGE SCALE GENOMIC DNA]</scope>
    <source>
        <strain evidence="2 3">DB0629</strain>
    </source>
</reference>
<organism evidence="2 3">
    <name type="scientific">Nakamurella aerolata</name>
    <dbReference type="NCBI Taxonomy" id="1656892"/>
    <lineage>
        <taxon>Bacteria</taxon>
        <taxon>Bacillati</taxon>
        <taxon>Actinomycetota</taxon>
        <taxon>Actinomycetes</taxon>
        <taxon>Nakamurellales</taxon>
        <taxon>Nakamurellaceae</taxon>
        <taxon>Nakamurella</taxon>
    </lineage>
</organism>
<evidence type="ECO:0000313" key="2">
    <source>
        <dbReference type="EMBL" id="NNG36672.1"/>
    </source>
</evidence>
<name>A0A849AIP2_9ACTN</name>